<dbReference type="EnsemblBacteria" id="BAC90524">
    <property type="protein sequence ID" value="BAC90524"/>
    <property type="gene ID" value="BAC90524"/>
</dbReference>
<reference evidence="2 3" key="2">
    <citation type="journal article" date="2003" name="DNA Res.">
        <title>Complete genome structure of Gloeobacter violaceus PCC 7421, a cyanobacterium that lacks thylakoids (supplement).</title>
        <authorList>
            <person name="Nakamura Y."/>
            <person name="Kaneko T."/>
            <person name="Sato S."/>
            <person name="Mimuro M."/>
            <person name="Miyashita H."/>
            <person name="Tsuchiya T."/>
            <person name="Sasamoto S."/>
            <person name="Watanabe A."/>
            <person name="Kawashima K."/>
            <person name="Kishida Y."/>
            <person name="Kiyokawa C."/>
            <person name="Kohara M."/>
            <person name="Matsumoto M."/>
            <person name="Matsuno A."/>
            <person name="Nakazaki N."/>
            <person name="Shimpo S."/>
            <person name="Takeuchi C."/>
            <person name="Yamada M."/>
            <person name="Tabata S."/>
        </authorList>
    </citation>
    <scope>NUCLEOTIDE SEQUENCE [LARGE SCALE GENOMIC DNA]</scope>
    <source>
        <strain evidence="3">ATCC 29082 / PCC 7421</strain>
    </source>
</reference>
<proteinExistence type="predicted"/>
<dbReference type="Proteomes" id="UP000000557">
    <property type="component" value="Chromosome"/>
</dbReference>
<protein>
    <submittedName>
        <fullName evidence="2">Gll2583 protein</fullName>
    </submittedName>
</protein>
<evidence type="ECO:0000313" key="3">
    <source>
        <dbReference type="Proteomes" id="UP000000557"/>
    </source>
</evidence>
<keyword evidence="1" id="KW-0472">Membrane</keyword>
<gene>
    <name evidence="2" type="ordered locus">gll2583</name>
</gene>
<sequence length="155" mass="17178">MLTLIRYTLSRGASPMAVVCPCCTGVQVKRYPMLYEEGTASIVGNVGFGGLSRGGLFGGGGSLSGTQQSLAALKVAPPEKRMIIPVRNPLGKFVIGFIVFSWLISNQLLLQVFALGLIVWRLFTVYRWNREQWPKLLGDWQQKWYCSQCGTTFNP</sequence>
<dbReference type="OrthoDB" id="3035622at2"/>
<dbReference type="KEGG" id="gvi:gll2583"/>
<dbReference type="STRING" id="251221.gene:10760083"/>
<dbReference type="AlphaFoldDB" id="Q7NHF4"/>
<dbReference type="EMBL" id="BA000045">
    <property type="protein sequence ID" value="BAC90524.1"/>
    <property type="molecule type" value="Genomic_DNA"/>
</dbReference>
<evidence type="ECO:0000313" key="2">
    <source>
        <dbReference type="EMBL" id="BAC90524.1"/>
    </source>
</evidence>
<feature type="transmembrane region" description="Helical" evidence="1">
    <location>
        <begin position="90"/>
        <end position="123"/>
    </location>
</feature>
<evidence type="ECO:0000256" key="1">
    <source>
        <dbReference type="SAM" id="Phobius"/>
    </source>
</evidence>
<dbReference type="InParanoid" id="Q7NHF4"/>
<accession>Q7NHF4</accession>
<reference evidence="2 3" key="1">
    <citation type="journal article" date="2003" name="DNA Res.">
        <title>Complete genome structure of Gloeobacter violaceus PCC 7421, a cyanobacterium that lacks thylakoids.</title>
        <authorList>
            <person name="Nakamura Y."/>
            <person name="Kaneko T."/>
            <person name="Sato S."/>
            <person name="Mimuro M."/>
            <person name="Miyashita H."/>
            <person name="Tsuchiya T."/>
            <person name="Sasamoto S."/>
            <person name="Watanabe A."/>
            <person name="Kawashima K."/>
            <person name="Kishida Y."/>
            <person name="Kiyokawa C."/>
            <person name="Kohara M."/>
            <person name="Matsumoto M."/>
            <person name="Matsuno A."/>
            <person name="Nakazaki N."/>
            <person name="Shimpo S."/>
            <person name="Takeuchi C."/>
            <person name="Yamada M."/>
            <person name="Tabata S."/>
        </authorList>
    </citation>
    <scope>NUCLEOTIDE SEQUENCE [LARGE SCALE GENOMIC DNA]</scope>
    <source>
        <strain evidence="3">ATCC 29082 / PCC 7421</strain>
    </source>
</reference>
<keyword evidence="1" id="KW-0812">Transmembrane</keyword>
<dbReference type="eggNOG" id="ENOG5033EPC">
    <property type="taxonomic scope" value="Bacteria"/>
</dbReference>
<keyword evidence="3" id="KW-1185">Reference proteome</keyword>
<keyword evidence="1" id="KW-1133">Transmembrane helix</keyword>
<organism evidence="2 3">
    <name type="scientific">Gloeobacter violaceus (strain ATCC 29082 / PCC 7421)</name>
    <dbReference type="NCBI Taxonomy" id="251221"/>
    <lineage>
        <taxon>Bacteria</taxon>
        <taxon>Bacillati</taxon>
        <taxon>Cyanobacteriota</taxon>
        <taxon>Cyanophyceae</taxon>
        <taxon>Gloeobacterales</taxon>
        <taxon>Gloeobacteraceae</taxon>
        <taxon>Gloeobacter</taxon>
    </lineage>
</organism>
<dbReference type="HOGENOM" id="CLU_145835_0_0_3"/>
<name>Q7NHF4_GLOVI</name>